<organism evidence="9 10">
    <name type="scientific">Desulfovibrio fairfieldensis</name>
    <dbReference type="NCBI Taxonomy" id="44742"/>
    <lineage>
        <taxon>Bacteria</taxon>
        <taxon>Pseudomonadati</taxon>
        <taxon>Thermodesulfobacteriota</taxon>
        <taxon>Desulfovibrionia</taxon>
        <taxon>Desulfovibrionales</taxon>
        <taxon>Desulfovibrionaceae</taxon>
        <taxon>Desulfovibrio</taxon>
    </lineage>
</organism>
<keyword evidence="4 9" id="KW-0808">Transferase</keyword>
<keyword evidence="10" id="KW-1185">Reference proteome</keyword>
<keyword evidence="5 7" id="KW-0663">Pyridoxal phosphate</keyword>
<evidence type="ECO:0000256" key="4">
    <source>
        <dbReference type="ARBA" id="ARBA00022679"/>
    </source>
</evidence>
<evidence type="ECO:0000256" key="3">
    <source>
        <dbReference type="ARBA" id="ARBA00022576"/>
    </source>
</evidence>
<dbReference type="PANTHER" id="PTHR21152:SF40">
    <property type="entry name" value="ALANINE--GLYOXYLATE AMINOTRANSFERASE"/>
    <property type="match status" value="1"/>
</dbReference>
<feature type="binding site" evidence="6">
    <location>
        <position position="344"/>
    </location>
    <ligand>
        <name>substrate</name>
    </ligand>
</feature>
<dbReference type="KEGG" id="dfi:AXF13_09090"/>
<dbReference type="RefSeq" id="WP_062252753.1">
    <property type="nucleotide sequence ID" value="NZ_CP014229.1"/>
</dbReference>
<sequence>MTTVFGELDHVLLMAPGPSPVAPNVLKAMSIPTLGHLDPDCIKVMDAMQDQLRAVCKTKNAVTFPISGTGSAGMEATFVNLVERGDDVLIVNNGVFCSRMVEVATRLGAQVDVVECPWGQPIDPAAVKAQLDKKHYKILAAVHAETSTGINNPIAAIGELVKNSDTLYLVDSVAGLGGVDMRVDEWGIDAFYSGSQKCLSVPPGLAPASFSDAAMETIAKRKTKVPNWYMDVSLIRKYWEGSPRVYHHTAPINMYYAMHQALDNLLTEGLDASFARHVAMHQRLTDGLAKLGFTPYVKEGGAPQINLFLPPAGVDANTLRACLRKEHKIEVAGGLGDLAGKVIRVGVMGEGAREEPIDRLINAIKACINK</sequence>
<dbReference type="Gene3D" id="3.40.640.10">
    <property type="entry name" value="Type I PLP-dependent aspartate aminotransferase-like (Major domain)"/>
    <property type="match status" value="1"/>
</dbReference>
<evidence type="ECO:0000256" key="6">
    <source>
        <dbReference type="PIRSR" id="PIRSR000524-1"/>
    </source>
</evidence>
<feature type="modified residue" description="N6-(pyridoxal phosphate)lysine" evidence="7">
    <location>
        <position position="197"/>
    </location>
</feature>
<keyword evidence="3 9" id="KW-0032">Aminotransferase</keyword>
<dbReference type="PANTHER" id="PTHR21152">
    <property type="entry name" value="AMINOTRANSFERASE CLASS V"/>
    <property type="match status" value="1"/>
</dbReference>
<dbReference type="PIRSF" id="PIRSF000524">
    <property type="entry name" value="SPT"/>
    <property type="match status" value="1"/>
</dbReference>
<name>A0A0X8JK58_9BACT</name>
<evidence type="ECO:0000256" key="5">
    <source>
        <dbReference type="ARBA" id="ARBA00022898"/>
    </source>
</evidence>
<evidence type="ECO:0000313" key="9">
    <source>
        <dbReference type="EMBL" id="AMD90263.1"/>
    </source>
</evidence>
<dbReference type="InterPro" id="IPR024169">
    <property type="entry name" value="SP_NH2Trfase/AEP_transaminase"/>
</dbReference>
<proteinExistence type="inferred from homology"/>
<dbReference type="InterPro" id="IPR000192">
    <property type="entry name" value="Aminotrans_V_dom"/>
</dbReference>
<evidence type="ECO:0000259" key="8">
    <source>
        <dbReference type="Pfam" id="PF00266"/>
    </source>
</evidence>
<dbReference type="CDD" id="cd06451">
    <property type="entry name" value="AGAT_like"/>
    <property type="match status" value="1"/>
</dbReference>
<evidence type="ECO:0000256" key="7">
    <source>
        <dbReference type="PIRSR" id="PIRSR000524-50"/>
    </source>
</evidence>
<comment type="cofactor">
    <cofactor evidence="1 7">
        <name>pyridoxal 5'-phosphate</name>
        <dbReference type="ChEBI" id="CHEBI:597326"/>
    </cofactor>
</comment>
<comment type="similarity">
    <text evidence="2">Belongs to the class-V pyridoxal-phosphate-dependent aminotransferase family.</text>
</comment>
<dbReference type="STRING" id="44742.AXF13_09090"/>
<feature type="domain" description="Aminotransferase class V" evidence="8">
    <location>
        <begin position="34"/>
        <end position="334"/>
    </location>
</feature>
<dbReference type="GO" id="GO:0004760">
    <property type="term" value="F:L-serine-pyruvate transaminase activity"/>
    <property type="evidence" value="ECO:0007669"/>
    <property type="project" value="TreeGrafter"/>
</dbReference>
<dbReference type="FunFam" id="3.40.640.10:FF:000027">
    <property type="entry name" value="Serine--pyruvate aminotransferase, mitochondrial"/>
    <property type="match status" value="1"/>
</dbReference>
<dbReference type="SUPFAM" id="SSF53383">
    <property type="entry name" value="PLP-dependent transferases"/>
    <property type="match status" value="1"/>
</dbReference>
<dbReference type="GO" id="GO:0008453">
    <property type="term" value="F:alanine-glyoxylate transaminase activity"/>
    <property type="evidence" value="ECO:0007669"/>
    <property type="project" value="TreeGrafter"/>
</dbReference>
<protein>
    <submittedName>
        <fullName evidence="9">Alanine--glyoxylate aminotransferase</fullName>
    </submittedName>
</protein>
<dbReference type="Gene3D" id="3.90.1150.10">
    <property type="entry name" value="Aspartate Aminotransferase, domain 1"/>
    <property type="match status" value="1"/>
</dbReference>
<evidence type="ECO:0000313" key="10">
    <source>
        <dbReference type="Proteomes" id="UP000069241"/>
    </source>
</evidence>
<dbReference type="InterPro" id="IPR015422">
    <property type="entry name" value="PyrdxlP-dep_Trfase_small"/>
</dbReference>
<gene>
    <name evidence="9" type="ORF">AXF13_09090</name>
</gene>
<dbReference type="InterPro" id="IPR015424">
    <property type="entry name" value="PyrdxlP-dep_Trfase"/>
</dbReference>
<evidence type="ECO:0000256" key="1">
    <source>
        <dbReference type="ARBA" id="ARBA00001933"/>
    </source>
</evidence>
<dbReference type="Proteomes" id="UP000069241">
    <property type="component" value="Chromosome"/>
</dbReference>
<accession>A0A0X8JK58</accession>
<dbReference type="GO" id="GO:0019265">
    <property type="term" value="P:glycine biosynthetic process, by transamination of glyoxylate"/>
    <property type="evidence" value="ECO:0007669"/>
    <property type="project" value="TreeGrafter"/>
</dbReference>
<dbReference type="EMBL" id="CP014229">
    <property type="protein sequence ID" value="AMD90263.1"/>
    <property type="molecule type" value="Genomic_DNA"/>
</dbReference>
<dbReference type="Pfam" id="PF00266">
    <property type="entry name" value="Aminotran_5"/>
    <property type="match status" value="1"/>
</dbReference>
<dbReference type="InterPro" id="IPR015421">
    <property type="entry name" value="PyrdxlP-dep_Trfase_major"/>
</dbReference>
<reference evidence="10" key="1">
    <citation type="submission" date="2016-02" db="EMBL/GenBank/DDBJ databases">
        <authorList>
            <person name="Holder M.E."/>
            <person name="Ajami N.J."/>
            <person name="Petrosino J.F."/>
        </authorList>
    </citation>
    <scope>NUCLEOTIDE SEQUENCE [LARGE SCALE GENOMIC DNA]</scope>
    <source>
        <strain evidence="10">CCUG 45958</strain>
    </source>
</reference>
<dbReference type="AlphaFoldDB" id="A0A0X8JK58"/>
<evidence type="ECO:0000256" key="2">
    <source>
        <dbReference type="ARBA" id="ARBA00009236"/>
    </source>
</evidence>